<feature type="transmembrane region" description="Helical" evidence="1">
    <location>
        <begin position="52"/>
        <end position="69"/>
    </location>
</feature>
<name>A0AAV7A4V6_ENGPU</name>
<dbReference type="AlphaFoldDB" id="A0AAV7A4V6"/>
<dbReference type="EMBL" id="WNYA01000009">
    <property type="protein sequence ID" value="KAG8556297.1"/>
    <property type="molecule type" value="Genomic_DNA"/>
</dbReference>
<sequence>MEFVTHLLCIYIAYVLLLCCIGIHVGLCYVFTLHLRLHGNYIAFMLTSAWRLHLHDVCLMFYIALALRLHSL</sequence>
<protein>
    <submittedName>
        <fullName evidence="2">Uncharacterized protein</fullName>
    </submittedName>
</protein>
<keyword evidence="1" id="KW-0812">Transmembrane</keyword>
<evidence type="ECO:0000313" key="3">
    <source>
        <dbReference type="Proteomes" id="UP000824782"/>
    </source>
</evidence>
<comment type="caution">
    <text evidence="2">The sequence shown here is derived from an EMBL/GenBank/DDBJ whole genome shotgun (WGS) entry which is preliminary data.</text>
</comment>
<feature type="transmembrane region" description="Helical" evidence="1">
    <location>
        <begin position="7"/>
        <end position="32"/>
    </location>
</feature>
<reference evidence="2" key="1">
    <citation type="thesis" date="2020" institute="ProQuest LLC" country="789 East Eisenhower Parkway, Ann Arbor, MI, USA">
        <title>Comparative Genomics and Chromosome Evolution.</title>
        <authorList>
            <person name="Mudd A.B."/>
        </authorList>
    </citation>
    <scope>NUCLEOTIDE SEQUENCE</scope>
    <source>
        <strain evidence="2">237g6f4</strain>
        <tissue evidence="2">Blood</tissue>
    </source>
</reference>
<gene>
    <name evidence="2" type="ORF">GDO81_018013</name>
</gene>
<proteinExistence type="predicted"/>
<dbReference type="Proteomes" id="UP000824782">
    <property type="component" value="Unassembled WGS sequence"/>
</dbReference>
<organism evidence="2 3">
    <name type="scientific">Engystomops pustulosus</name>
    <name type="common">Tungara frog</name>
    <name type="synonym">Physalaemus pustulosus</name>
    <dbReference type="NCBI Taxonomy" id="76066"/>
    <lineage>
        <taxon>Eukaryota</taxon>
        <taxon>Metazoa</taxon>
        <taxon>Chordata</taxon>
        <taxon>Craniata</taxon>
        <taxon>Vertebrata</taxon>
        <taxon>Euteleostomi</taxon>
        <taxon>Amphibia</taxon>
        <taxon>Batrachia</taxon>
        <taxon>Anura</taxon>
        <taxon>Neobatrachia</taxon>
        <taxon>Hyloidea</taxon>
        <taxon>Leptodactylidae</taxon>
        <taxon>Leiuperinae</taxon>
        <taxon>Engystomops</taxon>
    </lineage>
</organism>
<keyword evidence="1" id="KW-0472">Membrane</keyword>
<evidence type="ECO:0000313" key="2">
    <source>
        <dbReference type="EMBL" id="KAG8556297.1"/>
    </source>
</evidence>
<accession>A0AAV7A4V6</accession>
<evidence type="ECO:0000256" key="1">
    <source>
        <dbReference type="SAM" id="Phobius"/>
    </source>
</evidence>
<keyword evidence="1" id="KW-1133">Transmembrane helix</keyword>
<keyword evidence="3" id="KW-1185">Reference proteome</keyword>